<evidence type="ECO:0000259" key="6">
    <source>
        <dbReference type="SMART" id="SM00900"/>
    </source>
</evidence>
<dbReference type="GO" id="GO:0005886">
    <property type="term" value="C:plasma membrane"/>
    <property type="evidence" value="ECO:0007669"/>
    <property type="project" value="InterPro"/>
</dbReference>
<dbReference type="NCBIfam" id="NF002519">
    <property type="entry name" value="PRK01908.1"/>
    <property type="match status" value="1"/>
</dbReference>
<evidence type="ECO:0000256" key="1">
    <source>
        <dbReference type="ARBA" id="ARBA00022448"/>
    </source>
</evidence>
<dbReference type="HAMAP" id="MF_00479">
    <property type="entry name" value="RsxG_RnfG"/>
    <property type="match status" value="1"/>
</dbReference>
<evidence type="ECO:0000256" key="3">
    <source>
        <dbReference type="ARBA" id="ARBA00022630"/>
    </source>
</evidence>
<dbReference type="PANTHER" id="PTHR36118">
    <property type="entry name" value="ION-TRANSLOCATING OXIDOREDUCTASE COMPLEX SUBUNIT G"/>
    <property type="match status" value="1"/>
</dbReference>
<evidence type="ECO:0000256" key="2">
    <source>
        <dbReference type="ARBA" id="ARBA00022553"/>
    </source>
</evidence>
<proteinExistence type="inferred from homology"/>
<dbReference type="InterPro" id="IPR010209">
    <property type="entry name" value="Ion_transpt_RnfG/RsxG"/>
</dbReference>
<keyword evidence="5" id="KW-0249">Electron transport</keyword>
<dbReference type="NCBIfam" id="TIGR01947">
    <property type="entry name" value="rnfG"/>
    <property type="match status" value="1"/>
</dbReference>
<reference evidence="7" key="1">
    <citation type="submission" date="2018-06" db="EMBL/GenBank/DDBJ databases">
        <authorList>
            <person name="Zhirakovskaya E."/>
        </authorList>
    </citation>
    <scope>NUCLEOTIDE SEQUENCE</scope>
</reference>
<organism evidence="7">
    <name type="scientific">hydrothermal vent metagenome</name>
    <dbReference type="NCBI Taxonomy" id="652676"/>
    <lineage>
        <taxon>unclassified sequences</taxon>
        <taxon>metagenomes</taxon>
        <taxon>ecological metagenomes</taxon>
    </lineage>
</organism>
<evidence type="ECO:0000256" key="4">
    <source>
        <dbReference type="ARBA" id="ARBA00022643"/>
    </source>
</evidence>
<name>A0A3B1ACE3_9ZZZZ</name>
<dbReference type="GO" id="GO:0022900">
    <property type="term" value="P:electron transport chain"/>
    <property type="evidence" value="ECO:0007669"/>
    <property type="project" value="InterPro"/>
</dbReference>
<dbReference type="Pfam" id="PF04205">
    <property type="entry name" value="FMN_bind"/>
    <property type="match status" value="1"/>
</dbReference>
<feature type="domain" description="FMN-binding" evidence="6">
    <location>
        <begin position="102"/>
        <end position="194"/>
    </location>
</feature>
<dbReference type="AlphaFoldDB" id="A0A3B1ACE3"/>
<evidence type="ECO:0000256" key="5">
    <source>
        <dbReference type="ARBA" id="ARBA00022982"/>
    </source>
</evidence>
<keyword evidence="2" id="KW-0597">Phosphoprotein</keyword>
<sequence>MFLKNMTMSALILAAFALVGTVVLAYTNIITKPKIEEQQKQFLLRSLNILIPENLRDNDIFHDVIFVKATTLFGSNKPVAVYRARLNNKPVGVIINSVAPNGYNGKIHLLVAINYNGELMGVRVSNHTETPGLGDGIDTRKSNWILSFVGKSLTNTSRTQWAVIKDGGIFDEFTGATITPRAVVKAVHNTLLYFKDHRDSLFIGDDKNLVHDNRPNHSQMKNLIDAK</sequence>
<keyword evidence="4" id="KW-0288">FMN</keyword>
<dbReference type="EMBL" id="UOFS01000006">
    <property type="protein sequence ID" value="VAW91444.1"/>
    <property type="molecule type" value="Genomic_DNA"/>
</dbReference>
<protein>
    <submittedName>
        <fullName evidence="7">Electron transport complex protein RnfG</fullName>
    </submittedName>
</protein>
<dbReference type="GO" id="GO:0009055">
    <property type="term" value="F:electron transfer activity"/>
    <property type="evidence" value="ECO:0007669"/>
    <property type="project" value="InterPro"/>
</dbReference>
<dbReference type="PIRSF" id="PIRSF006091">
    <property type="entry name" value="E_trnsport_RnfG"/>
    <property type="match status" value="1"/>
</dbReference>
<gene>
    <name evidence="7" type="ORF">MNBD_GAMMA22-2721</name>
</gene>
<dbReference type="PANTHER" id="PTHR36118:SF1">
    <property type="entry name" value="ION-TRANSLOCATING OXIDOREDUCTASE COMPLEX SUBUNIT G"/>
    <property type="match status" value="1"/>
</dbReference>
<dbReference type="InterPro" id="IPR007329">
    <property type="entry name" value="FMN-bd"/>
</dbReference>
<keyword evidence="3" id="KW-0285">Flavoprotein</keyword>
<accession>A0A3B1ACE3</accession>
<evidence type="ECO:0000313" key="7">
    <source>
        <dbReference type="EMBL" id="VAW91444.1"/>
    </source>
</evidence>
<dbReference type="SMART" id="SM00900">
    <property type="entry name" value="FMN_bind"/>
    <property type="match status" value="1"/>
</dbReference>
<keyword evidence="1" id="KW-0813">Transport</keyword>
<dbReference type="GO" id="GO:0010181">
    <property type="term" value="F:FMN binding"/>
    <property type="evidence" value="ECO:0007669"/>
    <property type="project" value="InterPro"/>
</dbReference>